<gene>
    <name evidence="1" type="ORF">BTO20_37930</name>
</gene>
<evidence type="ECO:0000313" key="2">
    <source>
        <dbReference type="Proteomes" id="UP000195331"/>
    </source>
</evidence>
<dbReference type="OrthoDB" id="4570898at2"/>
<dbReference type="Proteomes" id="UP000195331">
    <property type="component" value="Plasmid unnamed2"/>
</dbReference>
<organism evidence="1 2">
    <name type="scientific">Mycobacterium dioxanotrophicus</name>
    <dbReference type="NCBI Taxonomy" id="482462"/>
    <lineage>
        <taxon>Bacteria</taxon>
        <taxon>Bacillati</taxon>
        <taxon>Actinomycetota</taxon>
        <taxon>Actinomycetes</taxon>
        <taxon>Mycobacteriales</taxon>
        <taxon>Mycobacteriaceae</taxon>
        <taxon>Mycobacterium</taxon>
    </lineage>
</organism>
<proteinExistence type="predicted"/>
<keyword evidence="2" id="KW-1185">Reference proteome</keyword>
<reference evidence="1 2" key="1">
    <citation type="submission" date="2017-04" db="EMBL/GenBank/DDBJ databases">
        <title>Whole Genome Sequence of 1,4-Dioxane Degrading Bacterium Mycobacterium dioxanotrophicus PH-06.</title>
        <authorList>
            <person name="He Y."/>
        </authorList>
    </citation>
    <scope>NUCLEOTIDE SEQUENCE [LARGE SCALE GENOMIC DNA]</scope>
    <source>
        <strain evidence="1 2">PH-06</strain>
        <plasmid evidence="1 2">unnamed2</plasmid>
    </source>
</reference>
<dbReference type="EMBL" id="CP020811">
    <property type="protein sequence ID" value="ART74400.1"/>
    <property type="molecule type" value="Genomic_DNA"/>
</dbReference>
<dbReference type="AlphaFoldDB" id="A0A1Y0CGM7"/>
<protein>
    <submittedName>
        <fullName evidence="1">Uncharacterized protein</fullName>
    </submittedName>
</protein>
<dbReference type="KEGG" id="mdx:BTO20_37930"/>
<name>A0A1Y0CGM7_9MYCO</name>
<geneLocation type="plasmid" evidence="1 2">
    <name>unnamed2</name>
</geneLocation>
<dbReference type="RefSeq" id="WP_087083694.1">
    <property type="nucleotide sequence ID" value="NZ_CP020811.1"/>
</dbReference>
<accession>A0A1Y0CGM7</accession>
<keyword evidence="1" id="KW-0614">Plasmid</keyword>
<sequence>MSLNVSAGSWAYTGNGYIKISLNSTDLGLPRTGRNSKVWASVVELARNPGDADMPLVGDAFLNVGGIAPHDDGTIDVHVHVDWDSPLLFELTVFVAA</sequence>
<evidence type="ECO:0000313" key="1">
    <source>
        <dbReference type="EMBL" id="ART74400.1"/>
    </source>
</evidence>